<evidence type="ECO:0000313" key="10">
    <source>
        <dbReference type="Proteomes" id="UP000824150"/>
    </source>
</evidence>
<dbReference type="PANTHER" id="PTHR33908">
    <property type="entry name" value="MANNOSYLTRANSFERASE YKCB-RELATED"/>
    <property type="match status" value="1"/>
</dbReference>
<dbReference type="AlphaFoldDB" id="A0A9E2KLT8"/>
<feature type="transmembrane region" description="Helical" evidence="8">
    <location>
        <begin position="383"/>
        <end position="402"/>
    </location>
</feature>
<evidence type="ECO:0000256" key="1">
    <source>
        <dbReference type="ARBA" id="ARBA00004651"/>
    </source>
</evidence>
<feature type="transmembrane region" description="Helical" evidence="8">
    <location>
        <begin position="81"/>
        <end position="102"/>
    </location>
</feature>
<evidence type="ECO:0008006" key="11">
    <source>
        <dbReference type="Google" id="ProtNLM"/>
    </source>
</evidence>
<comment type="subcellular location">
    <subcellularLocation>
        <location evidence="1">Cell membrane</location>
        <topology evidence="1">Multi-pass membrane protein</topology>
    </subcellularLocation>
</comment>
<keyword evidence="7 8" id="KW-0472">Membrane</keyword>
<reference evidence="9" key="1">
    <citation type="journal article" date="2021" name="PeerJ">
        <title>Extensive microbial diversity within the chicken gut microbiome revealed by metagenomics and culture.</title>
        <authorList>
            <person name="Gilroy R."/>
            <person name="Ravi A."/>
            <person name="Getino M."/>
            <person name="Pursley I."/>
            <person name="Horton D.L."/>
            <person name="Alikhan N.F."/>
            <person name="Baker D."/>
            <person name="Gharbi K."/>
            <person name="Hall N."/>
            <person name="Watson M."/>
            <person name="Adriaenssens E.M."/>
            <person name="Foster-Nyarko E."/>
            <person name="Jarju S."/>
            <person name="Secka A."/>
            <person name="Antonio M."/>
            <person name="Oren A."/>
            <person name="Chaudhuri R.R."/>
            <person name="La Ragione R."/>
            <person name="Hildebrand F."/>
            <person name="Pallen M.J."/>
        </authorList>
    </citation>
    <scope>NUCLEOTIDE SEQUENCE</scope>
    <source>
        <strain evidence="9">687</strain>
    </source>
</reference>
<dbReference type="GO" id="GO:0016763">
    <property type="term" value="F:pentosyltransferase activity"/>
    <property type="evidence" value="ECO:0007669"/>
    <property type="project" value="TreeGrafter"/>
</dbReference>
<keyword evidence="6 8" id="KW-1133">Transmembrane helix</keyword>
<proteinExistence type="predicted"/>
<gene>
    <name evidence="9" type="ORF">IAA31_02170</name>
</gene>
<dbReference type="GO" id="GO:0009103">
    <property type="term" value="P:lipopolysaccharide biosynthetic process"/>
    <property type="evidence" value="ECO:0007669"/>
    <property type="project" value="UniProtKB-ARBA"/>
</dbReference>
<evidence type="ECO:0000313" key="9">
    <source>
        <dbReference type="EMBL" id="MBU3826284.1"/>
    </source>
</evidence>
<feature type="transmembrane region" description="Helical" evidence="8">
    <location>
        <begin position="409"/>
        <end position="431"/>
    </location>
</feature>
<evidence type="ECO:0000256" key="5">
    <source>
        <dbReference type="ARBA" id="ARBA00022692"/>
    </source>
</evidence>
<keyword evidence="4" id="KW-0808">Transferase</keyword>
<evidence type="ECO:0000256" key="7">
    <source>
        <dbReference type="ARBA" id="ARBA00023136"/>
    </source>
</evidence>
<keyword evidence="3" id="KW-0328">Glycosyltransferase</keyword>
<evidence type="ECO:0000256" key="4">
    <source>
        <dbReference type="ARBA" id="ARBA00022679"/>
    </source>
</evidence>
<evidence type="ECO:0000256" key="2">
    <source>
        <dbReference type="ARBA" id="ARBA00022475"/>
    </source>
</evidence>
<evidence type="ECO:0000256" key="8">
    <source>
        <dbReference type="SAM" id="Phobius"/>
    </source>
</evidence>
<keyword evidence="2" id="KW-1003">Cell membrane</keyword>
<feature type="transmembrane region" description="Helical" evidence="8">
    <location>
        <begin position="322"/>
        <end position="340"/>
    </location>
</feature>
<dbReference type="EMBL" id="JAHLFG010000027">
    <property type="protein sequence ID" value="MBU3826284.1"/>
    <property type="molecule type" value="Genomic_DNA"/>
</dbReference>
<reference evidence="9" key="2">
    <citation type="submission" date="2021-04" db="EMBL/GenBank/DDBJ databases">
        <authorList>
            <person name="Gilroy R."/>
        </authorList>
    </citation>
    <scope>NUCLEOTIDE SEQUENCE</scope>
    <source>
        <strain evidence="9">687</strain>
    </source>
</reference>
<sequence>MLKNKARLLPALTLCLIFIALLPAMVLRDLNPVNELNYLAIAADALERGTFFAFYQDGAPYADKPPLYLWWCMLSYKLSGIAPGTLLLFSVLPFIALLWFCMRLNGDKEVSARVELCLGFCTVLFMTGLSLVARMDMLFALFIAISYGQIIVRVQAQLRDPQAQVTRFDWALPLTMFVALFVKGPYAIIFPLVALLLFLICYRQVRLYFKIFRPRFFLIILACVLLWGLLVYVDGGMAYLEELFVGQSAKRLSGSTGHPEPIYWYLTNIWYLAAPLALPALYLVVHDIRSGDLKRDAVGLASLCFFLAVFIVISLPSSKLEIYLLPGLPFLALYVWRSLVRLQGQAGWGLQLLLGLNFLPFALIFPALFFFTDRYPFLDHLLVYIAALLLSLGSVLALVLIYRHRLTRALAVGGAALLSFLFCLGLSLPALNPYLGIQQLAMAASADLEGAASAVVCTRGISKPENLVLYDKRFVIYKNPELFDSKCQQAALLVGRSALRSNPEWLPLFKARGAYYIGDNIYVPAPRRGTP</sequence>
<feature type="transmembrane region" description="Helical" evidence="8">
    <location>
        <begin position="216"/>
        <end position="233"/>
    </location>
</feature>
<dbReference type="PANTHER" id="PTHR33908:SF11">
    <property type="entry name" value="MEMBRANE PROTEIN"/>
    <property type="match status" value="1"/>
</dbReference>
<feature type="transmembrane region" description="Helical" evidence="8">
    <location>
        <begin position="297"/>
        <end position="316"/>
    </location>
</feature>
<comment type="caution">
    <text evidence="9">The sequence shown here is derived from an EMBL/GenBank/DDBJ whole genome shotgun (WGS) entry which is preliminary data.</text>
</comment>
<keyword evidence="5 8" id="KW-0812">Transmembrane</keyword>
<organism evidence="9 10">
    <name type="scientific">Candidatus Anaerobiospirillum merdipullorum</name>
    <dbReference type="NCBI Taxonomy" id="2838450"/>
    <lineage>
        <taxon>Bacteria</taxon>
        <taxon>Pseudomonadati</taxon>
        <taxon>Pseudomonadota</taxon>
        <taxon>Gammaproteobacteria</taxon>
        <taxon>Aeromonadales</taxon>
        <taxon>Succinivibrionaceae</taxon>
        <taxon>Anaerobiospirillum</taxon>
    </lineage>
</organism>
<evidence type="ECO:0000256" key="3">
    <source>
        <dbReference type="ARBA" id="ARBA00022676"/>
    </source>
</evidence>
<accession>A0A9E2KLT8</accession>
<protein>
    <recommendedName>
        <fullName evidence="11">Glycosyltransferase RgtA/B/C/D-like domain-containing protein</fullName>
    </recommendedName>
</protein>
<evidence type="ECO:0000256" key="6">
    <source>
        <dbReference type="ARBA" id="ARBA00022989"/>
    </source>
</evidence>
<feature type="transmembrane region" description="Helical" evidence="8">
    <location>
        <begin position="352"/>
        <end position="371"/>
    </location>
</feature>
<feature type="transmembrane region" description="Helical" evidence="8">
    <location>
        <begin position="262"/>
        <end position="285"/>
    </location>
</feature>
<feature type="transmembrane region" description="Helical" evidence="8">
    <location>
        <begin position="114"/>
        <end position="131"/>
    </location>
</feature>
<dbReference type="InterPro" id="IPR050297">
    <property type="entry name" value="LipidA_mod_glycosyltrf_83"/>
</dbReference>
<name>A0A9E2KLT8_9GAMM</name>
<feature type="transmembrane region" description="Helical" evidence="8">
    <location>
        <begin position="188"/>
        <end position="209"/>
    </location>
</feature>
<dbReference type="Proteomes" id="UP000824150">
    <property type="component" value="Unassembled WGS sequence"/>
</dbReference>
<dbReference type="GO" id="GO:0005886">
    <property type="term" value="C:plasma membrane"/>
    <property type="evidence" value="ECO:0007669"/>
    <property type="project" value="UniProtKB-SubCell"/>
</dbReference>